<keyword evidence="3" id="KW-1185">Reference proteome</keyword>
<evidence type="ECO:0000313" key="2">
    <source>
        <dbReference type="EMBL" id="KAK0644351.1"/>
    </source>
</evidence>
<dbReference type="Proteomes" id="UP001174936">
    <property type="component" value="Unassembled WGS sequence"/>
</dbReference>
<organism evidence="2 3">
    <name type="scientific">Cercophora newfieldiana</name>
    <dbReference type="NCBI Taxonomy" id="92897"/>
    <lineage>
        <taxon>Eukaryota</taxon>
        <taxon>Fungi</taxon>
        <taxon>Dikarya</taxon>
        <taxon>Ascomycota</taxon>
        <taxon>Pezizomycotina</taxon>
        <taxon>Sordariomycetes</taxon>
        <taxon>Sordariomycetidae</taxon>
        <taxon>Sordariales</taxon>
        <taxon>Lasiosphaeriaceae</taxon>
        <taxon>Cercophora</taxon>
    </lineage>
</organism>
<protein>
    <submittedName>
        <fullName evidence="2">CAP domain-containing protein</fullName>
    </submittedName>
</protein>
<comment type="caution">
    <text evidence="2">The sequence shown here is derived from an EMBL/GenBank/DDBJ whole genome shotgun (WGS) entry which is preliminary data.</text>
</comment>
<dbReference type="InterPro" id="IPR018244">
    <property type="entry name" value="Allrgn_V5/Tpx1_CS"/>
</dbReference>
<sequence>ITITSSPPSASSAPSFINSTLFTLTILNSTNTYRTAHNATPVSYNTTLARFASSHAASTGCKMVHSSNSPYGENLAIGCSDVQGCVEVWGDEREKFNFRRPDFSMDTGHFTQLVWKGTREVGCGRRWCGEEKRWFLVCEYWPRGNVIGRFGEEVQAAVSGCA</sequence>
<dbReference type="Gene3D" id="3.40.33.10">
    <property type="entry name" value="CAP"/>
    <property type="match status" value="1"/>
</dbReference>
<dbReference type="PROSITE" id="PS01009">
    <property type="entry name" value="CRISP_1"/>
    <property type="match status" value="1"/>
</dbReference>
<dbReference type="SUPFAM" id="SSF55797">
    <property type="entry name" value="PR-1-like"/>
    <property type="match status" value="1"/>
</dbReference>
<evidence type="ECO:0000313" key="3">
    <source>
        <dbReference type="Proteomes" id="UP001174936"/>
    </source>
</evidence>
<proteinExistence type="predicted"/>
<accession>A0AA39Y3C7</accession>
<feature type="domain" description="SCP" evidence="1">
    <location>
        <begin position="21"/>
        <end position="148"/>
    </location>
</feature>
<dbReference type="PRINTS" id="PR00838">
    <property type="entry name" value="V5ALLERGEN"/>
</dbReference>
<dbReference type="EMBL" id="JAULSV010000005">
    <property type="protein sequence ID" value="KAK0644351.1"/>
    <property type="molecule type" value="Genomic_DNA"/>
</dbReference>
<dbReference type="PRINTS" id="PR00837">
    <property type="entry name" value="V5TPXLIKE"/>
</dbReference>
<gene>
    <name evidence="2" type="ORF">B0T16DRAFT_308410</name>
</gene>
<feature type="non-terminal residue" evidence="2">
    <location>
        <position position="1"/>
    </location>
</feature>
<evidence type="ECO:0000259" key="1">
    <source>
        <dbReference type="SMART" id="SM00198"/>
    </source>
</evidence>
<dbReference type="InterPro" id="IPR014044">
    <property type="entry name" value="CAP_dom"/>
</dbReference>
<dbReference type="GO" id="GO:0005576">
    <property type="term" value="C:extracellular region"/>
    <property type="evidence" value="ECO:0007669"/>
    <property type="project" value="InterPro"/>
</dbReference>
<dbReference type="InterPro" id="IPR002413">
    <property type="entry name" value="V5_allergen-like"/>
</dbReference>
<dbReference type="SMART" id="SM00198">
    <property type="entry name" value="SCP"/>
    <property type="match status" value="1"/>
</dbReference>
<dbReference type="PANTHER" id="PTHR10334">
    <property type="entry name" value="CYSTEINE-RICH SECRETORY PROTEIN-RELATED"/>
    <property type="match status" value="1"/>
</dbReference>
<name>A0AA39Y3C7_9PEZI</name>
<dbReference type="Pfam" id="PF00188">
    <property type="entry name" value="CAP"/>
    <property type="match status" value="1"/>
</dbReference>
<dbReference type="InterPro" id="IPR035940">
    <property type="entry name" value="CAP_sf"/>
</dbReference>
<dbReference type="AlphaFoldDB" id="A0AA39Y3C7"/>
<reference evidence="2" key="1">
    <citation type="submission" date="2023-06" db="EMBL/GenBank/DDBJ databases">
        <title>Genome-scale phylogeny and comparative genomics of the fungal order Sordariales.</title>
        <authorList>
            <consortium name="Lawrence Berkeley National Laboratory"/>
            <person name="Hensen N."/>
            <person name="Bonometti L."/>
            <person name="Westerberg I."/>
            <person name="Brannstrom I.O."/>
            <person name="Guillou S."/>
            <person name="Cros-Aarteil S."/>
            <person name="Calhoun S."/>
            <person name="Haridas S."/>
            <person name="Kuo A."/>
            <person name="Mondo S."/>
            <person name="Pangilinan J."/>
            <person name="Riley R."/>
            <person name="Labutti K."/>
            <person name="Andreopoulos B."/>
            <person name="Lipzen A."/>
            <person name="Chen C."/>
            <person name="Yanf M."/>
            <person name="Daum C."/>
            <person name="Ng V."/>
            <person name="Clum A."/>
            <person name="Steindorff A."/>
            <person name="Ohm R."/>
            <person name="Martin F."/>
            <person name="Silar P."/>
            <person name="Natvig D."/>
            <person name="Lalanne C."/>
            <person name="Gautier V."/>
            <person name="Ament-Velasquez S.L."/>
            <person name="Kruys A."/>
            <person name="Hutchinson M.I."/>
            <person name="Powell A.J."/>
            <person name="Barry K."/>
            <person name="Miller A.N."/>
            <person name="Grigoriev I.V."/>
            <person name="Debuchy R."/>
            <person name="Gladieux P."/>
            <person name="Thoren M.H."/>
            <person name="Johannesson H."/>
        </authorList>
    </citation>
    <scope>NUCLEOTIDE SEQUENCE</scope>
    <source>
        <strain evidence="2">SMH2532-1</strain>
    </source>
</reference>
<dbReference type="InterPro" id="IPR001283">
    <property type="entry name" value="CRISP-related"/>
</dbReference>
<feature type="non-terminal residue" evidence="2">
    <location>
        <position position="162"/>
    </location>
</feature>